<proteinExistence type="inferred from homology"/>
<dbReference type="InterPro" id="IPR007112">
    <property type="entry name" value="Expansin/allergen_DPBB_dom"/>
</dbReference>
<dbReference type="PRINTS" id="PR01225">
    <property type="entry name" value="EXPANSNFAMLY"/>
</dbReference>
<comment type="similarity">
    <text evidence="1">Belongs to the expansin family.</text>
</comment>
<evidence type="ECO:0008006" key="7">
    <source>
        <dbReference type="Google" id="ProtNLM"/>
    </source>
</evidence>
<dbReference type="Pfam" id="PF03330">
    <property type="entry name" value="DPBB_1"/>
    <property type="match status" value="1"/>
</dbReference>
<dbReference type="SUPFAM" id="SSF50685">
    <property type="entry name" value="Barwin-like endoglucanases"/>
    <property type="match status" value="1"/>
</dbReference>
<dbReference type="EMBL" id="JBJKTR010000020">
    <property type="protein sequence ID" value="KAL3330977.1"/>
    <property type="molecule type" value="Genomic_DNA"/>
</dbReference>
<organism evidence="5 6">
    <name type="scientific">Solanum stoloniferum</name>
    <dbReference type="NCBI Taxonomy" id="62892"/>
    <lineage>
        <taxon>Eukaryota</taxon>
        <taxon>Viridiplantae</taxon>
        <taxon>Streptophyta</taxon>
        <taxon>Embryophyta</taxon>
        <taxon>Tracheophyta</taxon>
        <taxon>Spermatophyta</taxon>
        <taxon>Magnoliopsida</taxon>
        <taxon>eudicotyledons</taxon>
        <taxon>Gunneridae</taxon>
        <taxon>Pentapetalae</taxon>
        <taxon>asterids</taxon>
        <taxon>lamiids</taxon>
        <taxon>Solanales</taxon>
        <taxon>Solanaceae</taxon>
        <taxon>Solanoideae</taxon>
        <taxon>Solaneae</taxon>
        <taxon>Solanum</taxon>
    </lineage>
</organism>
<dbReference type="InterPro" id="IPR007118">
    <property type="entry name" value="Expan_Lol_pI"/>
</dbReference>
<evidence type="ECO:0000256" key="2">
    <source>
        <dbReference type="SAM" id="Phobius"/>
    </source>
</evidence>
<comment type="caution">
    <text evidence="5">The sequence shown here is derived from an EMBL/GenBank/DDBJ whole genome shotgun (WGS) entry which is preliminary data.</text>
</comment>
<dbReference type="Gene3D" id="2.40.40.10">
    <property type="entry name" value="RlpA-like domain"/>
    <property type="match status" value="1"/>
</dbReference>
<dbReference type="InterPro" id="IPR007117">
    <property type="entry name" value="Expansin_CBD"/>
</dbReference>
<dbReference type="PROSITE" id="PS50842">
    <property type="entry name" value="EXPANSIN_EG45"/>
    <property type="match status" value="1"/>
</dbReference>
<keyword evidence="6" id="KW-1185">Reference proteome</keyword>
<evidence type="ECO:0000313" key="6">
    <source>
        <dbReference type="Proteomes" id="UP001627284"/>
    </source>
</evidence>
<dbReference type="PANTHER" id="PTHR31692">
    <property type="entry name" value="EXPANSIN-B3"/>
    <property type="match status" value="1"/>
</dbReference>
<name>A0ABD2RGK4_9SOLN</name>
<dbReference type="Proteomes" id="UP001627284">
    <property type="component" value="Unassembled WGS sequence"/>
</dbReference>
<dbReference type="InterPro" id="IPR036908">
    <property type="entry name" value="RlpA-like_sf"/>
</dbReference>
<evidence type="ECO:0000256" key="1">
    <source>
        <dbReference type="RuleBase" id="RU003460"/>
    </source>
</evidence>
<dbReference type="PANTHER" id="PTHR31692:SF92">
    <property type="entry name" value="EXPANSIN-LIKE B1"/>
    <property type="match status" value="1"/>
</dbReference>
<accession>A0ABD2RGK4</accession>
<dbReference type="Gene3D" id="2.60.40.760">
    <property type="entry name" value="Expansin, cellulose-binding-like domain"/>
    <property type="match status" value="1"/>
</dbReference>
<gene>
    <name evidence="5" type="ORF">AABB24_034667</name>
</gene>
<dbReference type="InterPro" id="IPR036749">
    <property type="entry name" value="Expansin_CBD_sf"/>
</dbReference>
<dbReference type="AlphaFoldDB" id="A0ABD2RGK4"/>
<dbReference type="PROSITE" id="PS50843">
    <property type="entry name" value="EXPANSIN_CBD"/>
    <property type="match status" value="1"/>
</dbReference>
<keyword evidence="2" id="KW-1133">Transmembrane helix</keyword>
<dbReference type="Pfam" id="PF01357">
    <property type="entry name" value="Expansin_C"/>
    <property type="match status" value="1"/>
</dbReference>
<feature type="transmembrane region" description="Helical" evidence="2">
    <location>
        <begin position="18"/>
        <end position="40"/>
    </location>
</feature>
<evidence type="ECO:0000313" key="5">
    <source>
        <dbReference type="EMBL" id="KAL3330977.1"/>
    </source>
</evidence>
<dbReference type="CDD" id="cd22277">
    <property type="entry name" value="DPBB_EXLB_N"/>
    <property type="match status" value="1"/>
</dbReference>
<evidence type="ECO:0000259" key="3">
    <source>
        <dbReference type="PROSITE" id="PS50842"/>
    </source>
</evidence>
<dbReference type="SUPFAM" id="SSF49590">
    <property type="entry name" value="PHL pollen allergen"/>
    <property type="match status" value="1"/>
</dbReference>
<dbReference type="InterPro" id="IPR009009">
    <property type="entry name" value="RlpA-like_DPBB"/>
</dbReference>
<keyword evidence="2" id="KW-0472">Membrane</keyword>
<evidence type="ECO:0000259" key="4">
    <source>
        <dbReference type="PROSITE" id="PS50843"/>
    </source>
</evidence>
<sequence length="279" mass="30631">PFQFHATPTCSLLLNCPFLWSLIHMAPLQVLSVFIASFIFMQSLGNSQTCPDCFTRSRAAHYPNSEEKGTETGSCGFGTFGATINGGDVSAASELYRNGLGCGACYQVRCTDSNYCSDKGVTVVVTDQGAGDRTDFILSQRAFARMAQTTDAAASILPLGVVDIEYRRVSCTYPDKNITIKIEESSDNPHYLAFVIWYQQGKKDITAVQLCETQNFVCKLLDRTRGAVWTTTSPPRGPLQIRMLLSVDDEDETWVVPVNNIPENWKAGDTYDSGIQADA</sequence>
<reference evidence="5 6" key="1">
    <citation type="submission" date="2024-05" db="EMBL/GenBank/DDBJ databases">
        <title>De novo assembly of an allotetraploid wild potato.</title>
        <authorList>
            <person name="Hosaka A.J."/>
        </authorList>
    </citation>
    <scope>NUCLEOTIDE SEQUENCE [LARGE SCALE GENOMIC DNA]</scope>
    <source>
        <tissue evidence="5">Young leaves</tissue>
    </source>
</reference>
<feature type="non-terminal residue" evidence="5">
    <location>
        <position position="1"/>
    </location>
</feature>
<feature type="domain" description="Expansin-like CBD" evidence="4">
    <location>
        <begin position="190"/>
        <end position="273"/>
    </location>
</feature>
<keyword evidence="2" id="KW-0812">Transmembrane</keyword>
<feature type="domain" description="Expansin-like EG45" evidence="3">
    <location>
        <begin position="72"/>
        <end position="176"/>
    </location>
</feature>
<dbReference type="GO" id="GO:0009653">
    <property type="term" value="P:anatomical structure morphogenesis"/>
    <property type="evidence" value="ECO:0007669"/>
    <property type="project" value="UniProtKB-ARBA"/>
</dbReference>
<protein>
    <recommendedName>
        <fullName evidence="7">Expansin-like B1</fullName>
    </recommendedName>
</protein>